<evidence type="ECO:0000313" key="1">
    <source>
        <dbReference type="EMBL" id="KAJ2748207.1"/>
    </source>
</evidence>
<reference evidence="1" key="1">
    <citation type="submission" date="2022-07" db="EMBL/GenBank/DDBJ databases">
        <title>Phylogenomic reconstructions and comparative analyses of Kickxellomycotina fungi.</title>
        <authorList>
            <person name="Reynolds N.K."/>
            <person name="Stajich J.E."/>
            <person name="Barry K."/>
            <person name="Grigoriev I.V."/>
            <person name="Crous P."/>
            <person name="Smith M.E."/>
        </authorList>
    </citation>
    <scope>NUCLEOTIDE SEQUENCE</scope>
    <source>
        <strain evidence="1">BCRC 34297</strain>
    </source>
</reference>
<organism evidence="1 2">
    <name type="scientific">Coemansia pectinata</name>
    <dbReference type="NCBI Taxonomy" id="1052879"/>
    <lineage>
        <taxon>Eukaryota</taxon>
        <taxon>Fungi</taxon>
        <taxon>Fungi incertae sedis</taxon>
        <taxon>Zoopagomycota</taxon>
        <taxon>Kickxellomycotina</taxon>
        <taxon>Kickxellomycetes</taxon>
        <taxon>Kickxellales</taxon>
        <taxon>Kickxellaceae</taxon>
        <taxon>Coemansia</taxon>
    </lineage>
</organism>
<comment type="caution">
    <text evidence="1">The sequence shown here is derived from an EMBL/GenBank/DDBJ whole genome shotgun (WGS) entry which is preliminary data.</text>
</comment>
<dbReference type="OrthoDB" id="5519465at2759"/>
<dbReference type="Proteomes" id="UP001140011">
    <property type="component" value="Unassembled WGS sequence"/>
</dbReference>
<gene>
    <name evidence="1" type="ORF">GGI19_006211</name>
</gene>
<dbReference type="AlphaFoldDB" id="A0A9W8GR18"/>
<evidence type="ECO:0000313" key="2">
    <source>
        <dbReference type="Proteomes" id="UP001140011"/>
    </source>
</evidence>
<accession>A0A9W8GR18</accession>
<name>A0A9W8GR18_9FUNG</name>
<dbReference type="EMBL" id="JANBUH010001162">
    <property type="protein sequence ID" value="KAJ2748207.1"/>
    <property type="molecule type" value="Genomic_DNA"/>
</dbReference>
<proteinExistence type="predicted"/>
<feature type="non-terminal residue" evidence="1">
    <location>
        <position position="1"/>
    </location>
</feature>
<sequence length="76" mass="8678">KPQRKPSSRGTSDELLSAAERENLVNEAEWGFRKWLTENGPSTGYVMYPSTRQILKSLQSLYVTLEEIDFSDIALK</sequence>
<keyword evidence="2" id="KW-1185">Reference proteome</keyword>
<protein>
    <submittedName>
        <fullName evidence="1">Uncharacterized protein</fullName>
    </submittedName>
</protein>